<feature type="region of interest" description="Disordered" evidence="1">
    <location>
        <begin position="552"/>
        <end position="613"/>
    </location>
</feature>
<keyword evidence="2" id="KW-0472">Membrane</keyword>
<dbReference type="SMART" id="SM00460">
    <property type="entry name" value="TGc"/>
    <property type="match status" value="1"/>
</dbReference>
<feature type="transmembrane region" description="Helical" evidence="2">
    <location>
        <begin position="616"/>
        <end position="637"/>
    </location>
</feature>
<dbReference type="InterPro" id="IPR021878">
    <property type="entry name" value="TgpA_N"/>
</dbReference>
<feature type="transmembrane region" description="Helical" evidence="2">
    <location>
        <begin position="12"/>
        <end position="35"/>
    </location>
</feature>
<dbReference type="RefSeq" id="WP_306825308.1">
    <property type="nucleotide sequence ID" value="NZ_JAUSQM010000001.1"/>
</dbReference>
<protein>
    <recommendedName>
        <fullName evidence="3">Transglutaminase-like domain-containing protein</fullName>
    </recommendedName>
</protein>
<dbReference type="SUPFAM" id="SSF54001">
    <property type="entry name" value="Cysteine proteinases"/>
    <property type="match status" value="1"/>
</dbReference>
<dbReference type="Pfam" id="PF01841">
    <property type="entry name" value="Transglut_core"/>
    <property type="match status" value="1"/>
</dbReference>
<evidence type="ECO:0000256" key="1">
    <source>
        <dbReference type="SAM" id="MobiDB-lite"/>
    </source>
</evidence>
<evidence type="ECO:0000313" key="5">
    <source>
        <dbReference type="Proteomes" id="UP001240447"/>
    </source>
</evidence>
<feature type="region of interest" description="Disordered" evidence="1">
    <location>
        <begin position="777"/>
        <end position="800"/>
    </location>
</feature>
<keyword evidence="2" id="KW-0812">Transmembrane</keyword>
<feature type="transmembrane region" description="Helical" evidence="2">
    <location>
        <begin position="130"/>
        <end position="149"/>
    </location>
</feature>
<feature type="transmembrane region" description="Helical" evidence="2">
    <location>
        <begin position="41"/>
        <end position="60"/>
    </location>
</feature>
<dbReference type="Pfam" id="PF11992">
    <property type="entry name" value="TgpA_N"/>
    <property type="match status" value="1"/>
</dbReference>
<dbReference type="EMBL" id="JAUSQM010000001">
    <property type="protein sequence ID" value="MDP9823520.1"/>
    <property type="molecule type" value="Genomic_DNA"/>
</dbReference>
<feature type="domain" description="Transglutaminase-like" evidence="3">
    <location>
        <begin position="483"/>
        <end position="553"/>
    </location>
</feature>
<evidence type="ECO:0000256" key="2">
    <source>
        <dbReference type="SAM" id="Phobius"/>
    </source>
</evidence>
<reference evidence="4 5" key="1">
    <citation type="submission" date="2023-07" db="EMBL/GenBank/DDBJ databases">
        <title>Sequencing the genomes of 1000 actinobacteria strains.</title>
        <authorList>
            <person name="Klenk H.-P."/>
        </authorList>
    </citation>
    <scope>NUCLEOTIDE SEQUENCE [LARGE SCALE GENOMIC DNA]</scope>
    <source>
        <strain evidence="4 5">GD13</strain>
    </source>
</reference>
<evidence type="ECO:0000313" key="4">
    <source>
        <dbReference type="EMBL" id="MDP9823520.1"/>
    </source>
</evidence>
<dbReference type="InterPro" id="IPR052901">
    <property type="entry name" value="Bact_TGase-like"/>
</dbReference>
<dbReference type="Proteomes" id="UP001240447">
    <property type="component" value="Unassembled WGS sequence"/>
</dbReference>
<organism evidence="4 5">
    <name type="scientific">Nocardioides massiliensis</name>
    <dbReference type="NCBI Taxonomy" id="1325935"/>
    <lineage>
        <taxon>Bacteria</taxon>
        <taxon>Bacillati</taxon>
        <taxon>Actinomycetota</taxon>
        <taxon>Actinomycetes</taxon>
        <taxon>Propionibacteriales</taxon>
        <taxon>Nocardioidaceae</taxon>
        <taxon>Nocardioides</taxon>
    </lineage>
</organism>
<sequence length="800" mass="85631">MRPGRSGRVGRVDDLASTVVAALTIGVALLAWTPFVEDRDGLMLQVAGVLAVVGLSGWGLRALGTPWIVVPCGQLAALLVWATGRWVPESALGGWVPTVESVTALVDEVRAGVTAAQQYSAPVAADVTELAVLLTLAAAACALLVDLFACTWRVVPLAGLPLLLVYTVPAGLIGAAVPWWVFALSAVGFLFLIARDHARRVRQWGHAARTSERTRPGLAAPVIGVLTVSAALLAPSVVPVVAGGLPSGVVGGGGGNTVEISNPMIDLRRDLNRGQDLDLVRFTTDDPDPSYLRLAVLDEYDGDAWRPVERQIPSEQRVAGALPRPSGLARSVETRERQMSITTSPSFDSVWLPLPYPAAAASIDGDWRYDRATLDVVSAQEDQTTRALQYTARSLEVDYDPVAMDDAAAPRRAVTDRYLQLPDDLPDVVAAYAEEAVGDAESHWQQAVRLQNWFQDPQRFTYSLERAPASAEGEDLEQFLRPGPDGRVGYCEQFAASMALMARTLGIPSRVAVGFLRPESTGERSWTYSAHDMHAWPEIFLEGHGWVRFEPTPTSHTSAVPAYTRSADSPAPDVPEPQPSAAPSQPTAPTAAPDVPQASDVPDPTGTTSNDSGAGWIGWTALLVLVLAGAASTPRVLRRARASRRWREAGDEDRRRAEAAWAEVRDLAVDTGQPWYAGESPRVTGRRLAARLHDPEADPRACPHPDGAAGAAAAAAAIGRIVHAVERARYSPAPVDGSGLTGDVDRVRVALLAEAGPRRARRAVWLPRSLWRAEVRTADLDGEDEGVEDDDRLERTGANA</sequence>
<evidence type="ECO:0000259" key="3">
    <source>
        <dbReference type="SMART" id="SM00460"/>
    </source>
</evidence>
<proteinExistence type="predicted"/>
<dbReference type="PANTHER" id="PTHR42736">
    <property type="entry name" value="PROTEIN-GLUTAMINE GAMMA-GLUTAMYLTRANSFERASE"/>
    <property type="match status" value="1"/>
</dbReference>
<dbReference type="InterPro" id="IPR038765">
    <property type="entry name" value="Papain-like_cys_pep_sf"/>
</dbReference>
<comment type="caution">
    <text evidence="4">The sequence shown here is derived from an EMBL/GenBank/DDBJ whole genome shotgun (WGS) entry which is preliminary data.</text>
</comment>
<dbReference type="PANTHER" id="PTHR42736:SF1">
    <property type="entry name" value="PROTEIN-GLUTAMINE GAMMA-GLUTAMYLTRANSFERASE"/>
    <property type="match status" value="1"/>
</dbReference>
<dbReference type="Gene3D" id="3.10.620.30">
    <property type="match status" value="1"/>
</dbReference>
<gene>
    <name evidence="4" type="ORF">J2S59_003329</name>
</gene>
<dbReference type="InterPro" id="IPR002931">
    <property type="entry name" value="Transglutaminase-like"/>
</dbReference>
<feature type="compositionally biased region" description="Acidic residues" evidence="1">
    <location>
        <begin position="780"/>
        <end position="791"/>
    </location>
</feature>
<feature type="transmembrane region" description="Helical" evidence="2">
    <location>
        <begin position="218"/>
        <end position="238"/>
    </location>
</feature>
<feature type="transmembrane region" description="Helical" evidence="2">
    <location>
        <begin position="179"/>
        <end position="198"/>
    </location>
</feature>
<name>A0ABT9NUL9_9ACTN</name>
<keyword evidence="5" id="KW-1185">Reference proteome</keyword>
<feature type="compositionally biased region" description="Low complexity" evidence="1">
    <location>
        <begin position="581"/>
        <end position="593"/>
    </location>
</feature>
<accession>A0ABT9NUL9</accession>
<keyword evidence="2" id="KW-1133">Transmembrane helix</keyword>